<dbReference type="AlphaFoldDB" id="A0A2V1P236"/>
<evidence type="ECO:0000313" key="3">
    <source>
        <dbReference type="Proteomes" id="UP000245293"/>
    </source>
</evidence>
<dbReference type="RefSeq" id="WP_109389808.1">
    <property type="nucleotide sequence ID" value="NZ_QETF01000022.1"/>
</dbReference>
<dbReference type="EMBL" id="QETF01000022">
    <property type="protein sequence ID" value="PWG15798.1"/>
    <property type="molecule type" value="Genomic_DNA"/>
</dbReference>
<dbReference type="OrthoDB" id="5498228at2"/>
<name>A0A2V1P236_9RHOB</name>
<keyword evidence="3" id="KW-1185">Reference proteome</keyword>
<dbReference type="Pfam" id="PF02310">
    <property type="entry name" value="B12-binding"/>
    <property type="match status" value="1"/>
</dbReference>
<feature type="domain" description="B12-binding" evidence="1">
    <location>
        <begin position="132"/>
        <end position="261"/>
    </location>
</feature>
<evidence type="ECO:0000313" key="2">
    <source>
        <dbReference type="EMBL" id="PWG15798.1"/>
    </source>
</evidence>
<dbReference type="GO" id="GO:0031419">
    <property type="term" value="F:cobalamin binding"/>
    <property type="evidence" value="ECO:0007669"/>
    <property type="project" value="InterPro"/>
</dbReference>
<dbReference type="SUPFAM" id="SSF52242">
    <property type="entry name" value="Cobalamin (vitamin B12)-binding domain"/>
    <property type="match status" value="1"/>
</dbReference>
<sequence length="265" mass="28606">MSGKKSLDGLEVSKGREPTIRYLVESALRTVASTNQDEKPSTRSEWVAHLASAMVSESETSHKAAISSLIANGVSSDEVYQTYIPAVARYLGEMWVSDRASFVDVTVGAARMQSLLREVEEGRGLDRSIPLGQSVLMVVPPYEDHSLGAFVAADQFRRHGLWVHMAIALNGGELIDLVATGRFSLIGLSASSSNSVEKSAEFVNYLRAGLDHCPPVVLGGHVVEDPAAIERRTGVDFAVKTVREAIERAGLMSISQELALDQLNP</sequence>
<dbReference type="Gene3D" id="3.40.50.280">
    <property type="entry name" value="Cobalamin-binding domain"/>
    <property type="match status" value="1"/>
</dbReference>
<accession>A0A2V1P236</accession>
<organism evidence="2 3">
    <name type="scientific">Salibaculum griseiflavum</name>
    <dbReference type="NCBI Taxonomy" id="1914409"/>
    <lineage>
        <taxon>Bacteria</taxon>
        <taxon>Pseudomonadati</taxon>
        <taxon>Pseudomonadota</taxon>
        <taxon>Alphaproteobacteria</taxon>
        <taxon>Rhodobacterales</taxon>
        <taxon>Roseobacteraceae</taxon>
        <taxon>Salibaculum</taxon>
    </lineage>
</organism>
<dbReference type="PROSITE" id="PS51332">
    <property type="entry name" value="B12_BINDING"/>
    <property type="match status" value="1"/>
</dbReference>
<comment type="caution">
    <text evidence="2">The sequence shown here is derived from an EMBL/GenBank/DDBJ whole genome shotgun (WGS) entry which is preliminary data.</text>
</comment>
<dbReference type="InterPro" id="IPR006158">
    <property type="entry name" value="Cobalamin-bd"/>
</dbReference>
<dbReference type="GO" id="GO:0046872">
    <property type="term" value="F:metal ion binding"/>
    <property type="evidence" value="ECO:0007669"/>
    <property type="project" value="InterPro"/>
</dbReference>
<dbReference type="Proteomes" id="UP000245293">
    <property type="component" value="Unassembled WGS sequence"/>
</dbReference>
<protein>
    <recommendedName>
        <fullName evidence="1">B12-binding domain-containing protein</fullName>
    </recommendedName>
</protein>
<evidence type="ECO:0000259" key="1">
    <source>
        <dbReference type="PROSITE" id="PS51332"/>
    </source>
</evidence>
<gene>
    <name evidence="2" type="ORF">DFK10_14785</name>
</gene>
<dbReference type="InterPro" id="IPR036724">
    <property type="entry name" value="Cobalamin-bd_sf"/>
</dbReference>
<reference evidence="3" key="1">
    <citation type="submission" date="2018-05" db="EMBL/GenBank/DDBJ databases">
        <authorList>
            <person name="Du Z."/>
            <person name="Wang X."/>
        </authorList>
    </citation>
    <scope>NUCLEOTIDE SEQUENCE [LARGE SCALE GENOMIC DNA]</scope>
    <source>
        <strain evidence="3">WDS4C29</strain>
    </source>
</reference>
<proteinExistence type="predicted"/>